<dbReference type="AlphaFoldDB" id="A0A6C0C8L5"/>
<name>A0A6C0C8L5_9ZZZZ</name>
<organism evidence="2">
    <name type="scientific">viral metagenome</name>
    <dbReference type="NCBI Taxonomy" id="1070528"/>
    <lineage>
        <taxon>unclassified sequences</taxon>
        <taxon>metagenomes</taxon>
        <taxon>organismal metagenomes</taxon>
    </lineage>
</organism>
<protein>
    <submittedName>
        <fullName evidence="2">Uncharacterized protein</fullName>
    </submittedName>
</protein>
<feature type="transmembrane region" description="Helical" evidence="1">
    <location>
        <begin position="20"/>
        <end position="39"/>
    </location>
</feature>
<proteinExistence type="predicted"/>
<keyword evidence="1" id="KW-1133">Transmembrane helix</keyword>
<sequence length="53" mass="6694">MFEMGNNNYHFIWYESFDFSFFFICKYYLTAMLFLTFNNRLNMMQISRKYNSL</sequence>
<keyword evidence="1" id="KW-0812">Transmembrane</keyword>
<evidence type="ECO:0000313" key="2">
    <source>
        <dbReference type="EMBL" id="QHT00781.1"/>
    </source>
</evidence>
<accession>A0A6C0C8L5</accession>
<keyword evidence="1" id="KW-0472">Membrane</keyword>
<evidence type="ECO:0000256" key="1">
    <source>
        <dbReference type="SAM" id="Phobius"/>
    </source>
</evidence>
<reference evidence="2" key="1">
    <citation type="journal article" date="2020" name="Nature">
        <title>Giant virus diversity and host interactions through global metagenomics.</title>
        <authorList>
            <person name="Schulz F."/>
            <person name="Roux S."/>
            <person name="Paez-Espino D."/>
            <person name="Jungbluth S."/>
            <person name="Walsh D.A."/>
            <person name="Denef V.J."/>
            <person name="McMahon K.D."/>
            <person name="Konstantinidis K.T."/>
            <person name="Eloe-Fadrosh E.A."/>
            <person name="Kyrpides N.C."/>
            <person name="Woyke T."/>
        </authorList>
    </citation>
    <scope>NUCLEOTIDE SEQUENCE</scope>
    <source>
        <strain evidence="2">GVMAG-M-3300020192-26</strain>
    </source>
</reference>
<dbReference type="EMBL" id="MN739359">
    <property type="protein sequence ID" value="QHT00781.1"/>
    <property type="molecule type" value="Genomic_DNA"/>
</dbReference>